<gene>
    <name evidence="1" type="ORF">V8201_10870</name>
</gene>
<organism evidence="1 2">
    <name type="scientific">Sphingomonas kyungheensis</name>
    <dbReference type="NCBI Taxonomy" id="1069987"/>
    <lineage>
        <taxon>Bacteria</taxon>
        <taxon>Pseudomonadati</taxon>
        <taxon>Pseudomonadota</taxon>
        <taxon>Alphaproteobacteria</taxon>
        <taxon>Sphingomonadales</taxon>
        <taxon>Sphingomonadaceae</taxon>
        <taxon>Sphingomonas</taxon>
    </lineage>
</organism>
<evidence type="ECO:0000313" key="1">
    <source>
        <dbReference type="EMBL" id="MEI5687578.1"/>
    </source>
</evidence>
<reference evidence="1 2" key="1">
    <citation type="journal article" date="2013" name="Int. J. Syst. Evol. Microbiol.">
        <title>Sphingomonas kyungheensis sp. nov., a bacterium with ginsenoside-converting activity isolated from soil of a ginseng field.</title>
        <authorList>
            <person name="Son H.M."/>
            <person name="Yang J.E."/>
            <person name="Park Y."/>
            <person name="Han C.K."/>
            <person name="Kim S.G."/>
            <person name="Kook M."/>
            <person name="Yi T.H."/>
        </authorList>
    </citation>
    <scope>NUCLEOTIDE SEQUENCE [LARGE SCALE GENOMIC DNA]</scope>
    <source>
        <strain evidence="1 2">LMG 26582</strain>
    </source>
</reference>
<evidence type="ECO:0008006" key="3">
    <source>
        <dbReference type="Google" id="ProtNLM"/>
    </source>
</evidence>
<dbReference type="Proteomes" id="UP001367771">
    <property type="component" value="Unassembled WGS sequence"/>
</dbReference>
<keyword evidence="2" id="KW-1185">Reference proteome</keyword>
<sequence>MRTLIRVAFTVLKPAPKRVMGLTDEAARDAVAEDLVQRIMGEPRSETVILQPDLTGGAYSRVGEWDVHEPHPCPDLLKR</sequence>
<name>A0ABU8H3M1_9SPHN</name>
<proteinExistence type="predicted"/>
<dbReference type="EMBL" id="JBBBDM010000003">
    <property type="protein sequence ID" value="MEI5687578.1"/>
    <property type="molecule type" value="Genomic_DNA"/>
</dbReference>
<protein>
    <recommendedName>
        <fullName evidence="3">4-oxalocrotonate tautomerase domain-containing protein</fullName>
    </recommendedName>
</protein>
<comment type="caution">
    <text evidence="1">The sequence shown here is derived from an EMBL/GenBank/DDBJ whole genome shotgun (WGS) entry which is preliminary data.</text>
</comment>
<accession>A0ABU8H3M1</accession>
<evidence type="ECO:0000313" key="2">
    <source>
        <dbReference type="Proteomes" id="UP001367771"/>
    </source>
</evidence>